<proteinExistence type="inferred from homology"/>
<accession>A0A0D7X8X3</accession>
<evidence type="ECO:0000259" key="8">
    <source>
        <dbReference type="Pfam" id="PF05504"/>
    </source>
</evidence>
<dbReference type="GO" id="GO:0016020">
    <property type="term" value="C:membrane"/>
    <property type="evidence" value="ECO:0007669"/>
    <property type="project" value="UniProtKB-SubCell"/>
</dbReference>
<dbReference type="Pfam" id="PF05504">
    <property type="entry name" value="Spore_GerAC"/>
    <property type="match status" value="1"/>
</dbReference>
<gene>
    <name evidence="10" type="ORF">QD47_01200</name>
</gene>
<feature type="domain" description="Spore germination GerAC-like C-terminal" evidence="8">
    <location>
        <begin position="228"/>
        <end position="393"/>
    </location>
</feature>
<keyword evidence="7" id="KW-0449">Lipoprotein</keyword>
<dbReference type="InterPro" id="IPR038501">
    <property type="entry name" value="Spore_GerAC_C_sf"/>
</dbReference>
<dbReference type="Proteomes" id="UP000032534">
    <property type="component" value="Unassembled WGS sequence"/>
</dbReference>
<keyword evidence="6" id="KW-0564">Palmitate</keyword>
<dbReference type="GO" id="GO:0009847">
    <property type="term" value="P:spore germination"/>
    <property type="evidence" value="ECO:0007669"/>
    <property type="project" value="InterPro"/>
</dbReference>
<keyword evidence="11" id="KW-1185">Reference proteome</keyword>
<dbReference type="PANTHER" id="PTHR35789:SF1">
    <property type="entry name" value="SPORE GERMINATION PROTEIN B3"/>
    <property type="match status" value="1"/>
</dbReference>
<evidence type="ECO:0000256" key="2">
    <source>
        <dbReference type="ARBA" id="ARBA00007886"/>
    </source>
</evidence>
<dbReference type="InterPro" id="IPR057336">
    <property type="entry name" value="GerAC_N"/>
</dbReference>
<dbReference type="AlphaFoldDB" id="A0A0D7X8X3"/>
<evidence type="ECO:0000313" key="10">
    <source>
        <dbReference type="EMBL" id="KJD47599.1"/>
    </source>
</evidence>
<protein>
    <submittedName>
        <fullName evidence="10">Spore germination protein KC</fullName>
    </submittedName>
</protein>
<organism evidence="10 11">
    <name type="scientific">Paenibacillus terrae</name>
    <dbReference type="NCBI Taxonomy" id="159743"/>
    <lineage>
        <taxon>Bacteria</taxon>
        <taxon>Bacillati</taxon>
        <taxon>Bacillota</taxon>
        <taxon>Bacilli</taxon>
        <taxon>Bacillales</taxon>
        <taxon>Paenibacillaceae</taxon>
        <taxon>Paenibacillus</taxon>
    </lineage>
</organism>
<dbReference type="Pfam" id="PF25198">
    <property type="entry name" value="Spore_GerAC_N"/>
    <property type="match status" value="1"/>
</dbReference>
<evidence type="ECO:0000256" key="1">
    <source>
        <dbReference type="ARBA" id="ARBA00004635"/>
    </source>
</evidence>
<comment type="subcellular location">
    <subcellularLocation>
        <location evidence="1">Membrane</location>
        <topology evidence="1">Lipid-anchor</topology>
    </subcellularLocation>
</comment>
<name>A0A0D7X8X3_9BACL</name>
<dbReference type="RefSeq" id="WP_044644383.1">
    <property type="nucleotide sequence ID" value="NZ_JTHP01000001.1"/>
</dbReference>
<evidence type="ECO:0000256" key="3">
    <source>
        <dbReference type="ARBA" id="ARBA00022544"/>
    </source>
</evidence>
<dbReference type="OrthoDB" id="9816067at2"/>
<dbReference type="InterPro" id="IPR046953">
    <property type="entry name" value="Spore_GerAC-like_C"/>
</dbReference>
<dbReference type="InterPro" id="IPR008844">
    <property type="entry name" value="Spore_GerAC-like"/>
</dbReference>
<evidence type="ECO:0000259" key="9">
    <source>
        <dbReference type="Pfam" id="PF25198"/>
    </source>
</evidence>
<dbReference type="EMBL" id="JTHP01000001">
    <property type="protein sequence ID" value="KJD47599.1"/>
    <property type="molecule type" value="Genomic_DNA"/>
</dbReference>
<evidence type="ECO:0000256" key="5">
    <source>
        <dbReference type="ARBA" id="ARBA00023136"/>
    </source>
</evidence>
<evidence type="ECO:0000256" key="7">
    <source>
        <dbReference type="ARBA" id="ARBA00023288"/>
    </source>
</evidence>
<dbReference type="Gene3D" id="3.30.300.210">
    <property type="entry name" value="Nutrient germinant receptor protein C, domain 3"/>
    <property type="match status" value="1"/>
</dbReference>
<keyword evidence="3" id="KW-0309">Germination</keyword>
<evidence type="ECO:0000256" key="4">
    <source>
        <dbReference type="ARBA" id="ARBA00022729"/>
    </source>
</evidence>
<dbReference type="PANTHER" id="PTHR35789">
    <property type="entry name" value="SPORE GERMINATION PROTEIN B3"/>
    <property type="match status" value="1"/>
</dbReference>
<keyword evidence="5" id="KW-0472">Membrane</keyword>
<feature type="domain" description="Spore germination protein N-terminal" evidence="9">
    <location>
        <begin position="35"/>
        <end position="209"/>
    </location>
</feature>
<dbReference type="PROSITE" id="PS51257">
    <property type="entry name" value="PROKAR_LIPOPROTEIN"/>
    <property type="match status" value="1"/>
</dbReference>
<evidence type="ECO:0000256" key="6">
    <source>
        <dbReference type="ARBA" id="ARBA00023139"/>
    </source>
</evidence>
<evidence type="ECO:0000313" key="11">
    <source>
        <dbReference type="Proteomes" id="UP000032534"/>
    </source>
</evidence>
<comment type="similarity">
    <text evidence="2">Belongs to the GerABKC lipoprotein family.</text>
</comment>
<dbReference type="PATRIC" id="fig|159743.3.peg.274"/>
<reference evidence="10 11" key="1">
    <citation type="submission" date="2014-11" db="EMBL/GenBank/DDBJ databases">
        <title>Draft Genome Sequences of Paenibacillus polymyxa NRRL B-30509 and Paenibacillus terrae NRRL B-30644, Strains from a Poultry Environment that Produce Tridecaptin A and Paenicidins.</title>
        <authorList>
            <person name="van Belkum M.J."/>
            <person name="Lohans C.T."/>
            <person name="Vederas J.C."/>
        </authorList>
    </citation>
    <scope>NUCLEOTIDE SEQUENCE [LARGE SCALE GENOMIC DNA]</scope>
    <source>
        <strain evidence="10 11">NRRL B-30644</strain>
    </source>
</reference>
<dbReference type="NCBIfam" id="TIGR02887">
    <property type="entry name" value="spore_ger_x_C"/>
    <property type="match status" value="1"/>
</dbReference>
<comment type="caution">
    <text evidence="10">The sequence shown here is derived from an EMBL/GenBank/DDBJ whole genome shotgun (WGS) entry which is preliminary data.</text>
</comment>
<sequence>MVMKKPKESDAGKVRKAAVLSCLLLCSVLLGGCWDRREVNDVAFVMGTGLDKEGDQYRVTMQIALPGQLGSSGSTGGGGGTRGTKSYYLESKIGPSFRGASTEEQRGVSRTLNYSHRRVLLFGEALAREGISKMMDVLARIPQNRLSSLVVITKGSALEVLQADAPIEQYPAEMVRELNYSYMKKPRSIKLLMNSILMDGIDPVVPVMSLVKNGPANIKDKKTNIQVDGLAVFRKDRVTGIIDNHLSRFLLLGMEQAKDTEIFIPPPKGAGYISVHLIENNVHIKPHIQGDDIRMTIRLNCNGNVREDETTFDISNEENLKWLEQQVAEEIKKELGEAVRVIQQKYHSDILGFGRAIIMSRPDEWKRIKPRWEQLYPKVEVTINPIVHIENIGAVTKPFGIKKEDIQNE</sequence>
<keyword evidence="4" id="KW-0732">Signal</keyword>